<evidence type="ECO:0000256" key="4">
    <source>
        <dbReference type="SAM" id="Phobius"/>
    </source>
</evidence>
<dbReference type="Pfam" id="PF07686">
    <property type="entry name" value="V-set"/>
    <property type="match status" value="1"/>
</dbReference>
<keyword evidence="3" id="KW-0393">Immunoglobulin domain</keyword>
<reference evidence="9" key="1">
    <citation type="submission" date="2018-12" db="EMBL/GenBank/DDBJ databases">
        <authorList>
            <person name="Yazar S."/>
        </authorList>
    </citation>
    <scope>NUCLEOTIDE SEQUENCE [LARGE SCALE GENOMIC DNA]</scope>
</reference>
<feature type="domain" description="Ig-like" evidence="6">
    <location>
        <begin position="8"/>
        <end position="116"/>
    </location>
</feature>
<dbReference type="SUPFAM" id="SSF48726">
    <property type="entry name" value="Immunoglobulin"/>
    <property type="match status" value="1"/>
</dbReference>
<name>A0A4X2M4P0_VOMUR</name>
<accession>A0A4X2M4P0</accession>
<evidence type="ECO:0000256" key="1">
    <source>
        <dbReference type="ARBA" id="ARBA00022729"/>
    </source>
</evidence>
<dbReference type="InterPro" id="IPR013783">
    <property type="entry name" value="Ig-like_fold"/>
</dbReference>
<evidence type="ECO:0000313" key="7">
    <source>
        <dbReference type="Ensembl" id="ENSVURP00010026367.1"/>
    </source>
</evidence>
<feature type="transmembrane region" description="Helical" evidence="4">
    <location>
        <begin position="169"/>
        <end position="193"/>
    </location>
</feature>
<dbReference type="AlphaFoldDB" id="A0A4X2M4P0"/>
<feature type="chain" id="PRO_5044616198" description="Ig-like domain-containing protein" evidence="5">
    <location>
        <begin position="30"/>
        <end position="224"/>
    </location>
</feature>
<protein>
    <recommendedName>
        <fullName evidence="6">Ig-like domain-containing protein</fullName>
    </recommendedName>
</protein>
<dbReference type="OMA" id="PYQSKTW"/>
<dbReference type="GO" id="GO:0009986">
    <property type="term" value="C:cell surface"/>
    <property type="evidence" value="ECO:0007669"/>
    <property type="project" value="TreeGrafter"/>
</dbReference>
<dbReference type="GeneTree" id="ENSGT00940000153835"/>
<evidence type="ECO:0000256" key="3">
    <source>
        <dbReference type="ARBA" id="ARBA00023319"/>
    </source>
</evidence>
<dbReference type="Ensembl" id="ENSVURT00010032267.1">
    <property type="protein sequence ID" value="ENSVURP00010028312.1"/>
    <property type="gene ID" value="ENSVURG00010021671.1"/>
</dbReference>
<dbReference type="STRING" id="29139.ENSVURP00010026367"/>
<gene>
    <name evidence="8" type="primary">LOC114053572</name>
    <name evidence="7" type="synonym">LOC114053600</name>
</gene>
<evidence type="ECO:0000256" key="5">
    <source>
        <dbReference type="SAM" id="SignalP"/>
    </source>
</evidence>
<keyword evidence="1 5" id="KW-0732">Signal</keyword>
<dbReference type="GeneID" id="114053572"/>
<evidence type="ECO:0000259" key="6">
    <source>
        <dbReference type="PROSITE" id="PS50835"/>
    </source>
</evidence>
<keyword evidence="4" id="KW-0812">Transmembrane</keyword>
<dbReference type="InterPro" id="IPR036179">
    <property type="entry name" value="Ig-like_dom_sf"/>
</dbReference>
<sequence>MERSKMTPEVLLQLLLLLLWVSYERGSLGKEVYEDKHRVVGETLTVSCQYTPQKPDHLDKAWCKKIVNATTCTLLITRPRSRSKTEDRRYSLSYNTNVISINMSDLRVEDSGEYWCGNHNSSANVIDVFKKVHLTVAPAPTQRTTQQELTTMIEAIAIISTTKRSPNCLLLLVVFGLLLLKGLTFLVLLVLLFRFKNQSNGYTGKVEELNKLELSEISPYLSSS</sequence>
<dbReference type="Gene3D" id="2.60.40.10">
    <property type="entry name" value="Immunoglobulins"/>
    <property type="match status" value="1"/>
</dbReference>
<keyword evidence="4" id="KW-0472">Membrane</keyword>
<dbReference type="SMART" id="SM00409">
    <property type="entry name" value="IG"/>
    <property type="match status" value="1"/>
</dbReference>
<keyword evidence="2" id="KW-1015">Disulfide bond</keyword>
<dbReference type="OrthoDB" id="9805957at2759"/>
<organism evidence="8 9">
    <name type="scientific">Vombatus ursinus</name>
    <name type="common">Common wombat</name>
    <dbReference type="NCBI Taxonomy" id="29139"/>
    <lineage>
        <taxon>Eukaryota</taxon>
        <taxon>Metazoa</taxon>
        <taxon>Chordata</taxon>
        <taxon>Craniata</taxon>
        <taxon>Vertebrata</taxon>
        <taxon>Euteleostomi</taxon>
        <taxon>Mammalia</taxon>
        <taxon>Metatheria</taxon>
        <taxon>Diprotodontia</taxon>
        <taxon>Vombatidae</taxon>
        <taxon>Vombatus</taxon>
    </lineage>
</organism>
<keyword evidence="4" id="KW-1133">Transmembrane helix</keyword>
<dbReference type="RefSeq" id="XP_027732477.1">
    <property type="nucleotide sequence ID" value="XM_027876676.1"/>
</dbReference>
<dbReference type="PANTHER" id="PTHR16423">
    <property type="entry name" value="TREM-LIKE TRANSCRIPT PROTEIN"/>
    <property type="match status" value="1"/>
</dbReference>
<evidence type="ECO:0000256" key="2">
    <source>
        <dbReference type="ARBA" id="ARBA00023157"/>
    </source>
</evidence>
<keyword evidence="9" id="KW-1185">Reference proteome</keyword>
<dbReference type="PROSITE" id="PS50835">
    <property type="entry name" value="IG_LIKE"/>
    <property type="match status" value="1"/>
</dbReference>
<dbReference type="Ensembl" id="ENSVURT00010030031.1">
    <property type="protein sequence ID" value="ENSVURP00010026367.1"/>
    <property type="gene ID" value="ENSVURG00010020178.1"/>
</dbReference>
<evidence type="ECO:0000313" key="8">
    <source>
        <dbReference type="Ensembl" id="ENSVURP00010028312.1"/>
    </source>
</evidence>
<feature type="signal peptide" evidence="5">
    <location>
        <begin position="1"/>
        <end position="29"/>
    </location>
</feature>
<evidence type="ECO:0000313" key="9">
    <source>
        <dbReference type="Proteomes" id="UP000314987"/>
    </source>
</evidence>
<dbReference type="InterPro" id="IPR052314">
    <property type="entry name" value="Immune_rcpt_domain"/>
</dbReference>
<dbReference type="GO" id="GO:0038023">
    <property type="term" value="F:signaling receptor activity"/>
    <property type="evidence" value="ECO:0007669"/>
    <property type="project" value="TreeGrafter"/>
</dbReference>
<dbReference type="PANTHER" id="PTHR16423:SF7">
    <property type="entry name" value="NATURAL CYTOTOXICITY TRIGGERING RECEPTOR 2"/>
    <property type="match status" value="1"/>
</dbReference>
<dbReference type="Proteomes" id="UP000314987">
    <property type="component" value="Unassembled WGS sequence"/>
</dbReference>
<reference evidence="8" key="2">
    <citation type="submission" date="2025-05" db="UniProtKB">
        <authorList>
            <consortium name="Ensembl"/>
        </authorList>
    </citation>
    <scope>IDENTIFICATION</scope>
</reference>
<dbReference type="InterPro" id="IPR013106">
    <property type="entry name" value="Ig_V-set"/>
</dbReference>
<dbReference type="InterPro" id="IPR003599">
    <property type="entry name" value="Ig_sub"/>
</dbReference>
<proteinExistence type="predicted"/>
<dbReference type="InterPro" id="IPR007110">
    <property type="entry name" value="Ig-like_dom"/>
</dbReference>